<feature type="transmembrane region" description="Helical" evidence="6">
    <location>
        <begin position="24"/>
        <end position="53"/>
    </location>
</feature>
<dbReference type="GO" id="GO:0016020">
    <property type="term" value="C:membrane"/>
    <property type="evidence" value="ECO:0007669"/>
    <property type="project" value="UniProtKB-SubCell"/>
</dbReference>
<organism evidence="8 9">
    <name type="scientific">Pseudopithomyces chartarum</name>
    <dbReference type="NCBI Taxonomy" id="1892770"/>
    <lineage>
        <taxon>Eukaryota</taxon>
        <taxon>Fungi</taxon>
        <taxon>Dikarya</taxon>
        <taxon>Ascomycota</taxon>
        <taxon>Pezizomycotina</taxon>
        <taxon>Dothideomycetes</taxon>
        <taxon>Pleosporomycetidae</taxon>
        <taxon>Pleosporales</taxon>
        <taxon>Massarineae</taxon>
        <taxon>Didymosphaeriaceae</taxon>
        <taxon>Pseudopithomyces</taxon>
    </lineage>
</organism>
<keyword evidence="4 6" id="KW-0472">Membrane</keyword>
<keyword evidence="3 6" id="KW-1133">Transmembrane helix</keyword>
<dbReference type="PANTHER" id="PTHR33048:SF47">
    <property type="entry name" value="INTEGRAL MEMBRANE PROTEIN-RELATED"/>
    <property type="match status" value="1"/>
</dbReference>
<dbReference type="PANTHER" id="PTHR33048">
    <property type="entry name" value="PTH11-LIKE INTEGRAL MEMBRANE PROTEIN (AFU_ORTHOLOGUE AFUA_5G11245)"/>
    <property type="match status" value="1"/>
</dbReference>
<evidence type="ECO:0000256" key="1">
    <source>
        <dbReference type="ARBA" id="ARBA00004141"/>
    </source>
</evidence>
<feature type="domain" description="Rhodopsin" evidence="7">
    <location>
        <begin position="3"/>
        <end position="172"/>
    </location>
</feature>
<feature type="transmembrane region" description="Helical" evidence="6">
    <location>
        <begin position="73"/>
        <end position="96"/>
    </location>
</feature>
<dbReference type="Pfam" id="PF20684">
    <property type="entry name" value="Fung_rhodopsin"/>
    <property type="match status" value="1"/>
</dbReference>
<feature type="transmembrane region" description="Helical" evidence="6">
    <location>
        <begin position="108"/>
        <end position="127"/>
    </location>
</feature>
<dbReference type="InterPro" id="IPR052337">
    <property type="entry name" value="SAT4-like"/>
</dbReference>
<reference evidence="8 9" key="1">
    <citation type="submission" date="2021-02" db="EMBL/GenBank/DDBJ databases">
        <title>Genome assembly of Pseudopithomyces chartarum.</title>
        <authorList>
            <person name="Jauregui R."/>
            <person name="Singh J."/>
            <person name="Voisey C."/>
        </authorList>
    </citation>
    <scope>NUCLEOTIDE SEQUENCE [LARGE SCALE GENOMIC DNA]</scope>
    <source>
        <strain evidence="8 9">AGR01</strain>
    </source>
</reference>
<evidence type="ECO:0000256" key="6">
    <source>
        <dbReference type="SAM" id="Phobius"/>
    </source>
</evidence>
<dbReference type="InterPro" id="IPR049326">
    <property type="entry name" value="Rhodopsin_dom_fungi"/>
</dbReference>
<dbReference type="EMBL" id="WVTA01000003">
    <property type="protein sequence ID" value="KAK3214909.1"/>
    <property type="molecule type" value="Genomic_DNA"/>
</dbReference>
<accession>A0AAN6M226</accession>
<evidence type="ECO:0000256" key="4">
    <source>
        <dbReference type="ARBA" id="ARBA00023136"/>
    </source>
</evidence>
<keyword evidence="2 6" id="KW-0812">Transmembrane</keyword>
<comment type="caution">
    <text evidence="8">The sequence shown here is derived from an EMBL/GenBank/DDBJ whole genome shotgun (WGS) entry which is preliminary data.</text>
</comment>
<evidence type="ECO:0000256" key="3">
    <source>
        <dbReference type="ARBA" id="ARBA00022989"/>
    </source>
</evidence>
<evidence type="ECO:0000313" key="9">
    <source>
        <dbReference type="Proteomes" id="UP001280581"/>
    </source>
</evidence>
<protein>
    <recommendedName>
        <fullName evidence="7">Rhodopsin domain-containing protein</fullName>
    </recommendedName>
</protein>
<comment type="similarity">
    <text evidence="5">Belongs to the SAT4 family.</text>
</comment>
<proteinExistence type="inferred from homology"/>
<comment type="subcellular location">
    <subcellularLocation>
        <location evidence="1">Membrane</location>
        <topology evidence="1">Multi-pass membrane protein</topology>
    </subcellularLocation>
</comment>
<keyword evidence="9" id="KW-1185">Reference proteome</keyword>
<evidence type="ECO:0000313" key="8">
    <source>
        <dbReference type="EMBL" id="KAK3214909.1"/>
    </source>
</evidence>
<dbReference type="Proteomes" id="UP001280581">
    <property type="component" value="Unassembled WGS sequence"/>
</dbReference>
<sequence>MHFLIKNAFLTYYLRLSIHRSFRLWVGLGFGLNIGLLLINLALIVFQCIPVAAAFTPLLRIKGAECMNRYYVLLAPSTLNVILDFYVFALPIPTLWRLQMPLRTKIGVISVFAFGGISVILSMIRFHSLLKLISLNPQETAKGVGEVMIVAALELNVAVIAVNLPAIRSIYQVAAKGELRSSETAPEAVE</sequence>
<evidence type="ECO:0000259" key="7">
    <source>
        <dbReference type="Pfam" id="PF20684"/>
    </source>
</evidence>
<dbReference type="AlphaFoldDB" id="A0AAN6M226"/>
<gene>
    <name evidence="8" type="ORF">GRF29_19g1663200</name>
</gene>
<name>A0AAN6M226_9PLEO</name>
<evidence type="ECO:0000256" key="2">
    <source>
        <dbReference type="ARBA" id="ARBA00022692"/>
    </source>
</evidence>
<evidence type="ECO:0000256" key="5">
    <source>
        <dbReference type="ARBA" id="ARBA00038359"/>
    </source>
</evidence>